<feature type="compositionally biased region" description="Basic and acidic residues" evidence="1">
    <location>
        <begin position="165"/>
        <end position="214"/>
    </location>
</feature>
<name>A0ABQ9X5R9_9EUKA</name>
<organism evidence="2 3">
    <name type="scientific">Blattamonas nauphoetae</name>
    <dbReference type="NCBI Taxonomy" id="2049346"/>
    <lineage>
        <taxon>Eukaryota</taxon>
        <taxon>Metamonada</taxon>
        <taxon>Preaxostyla</taxon>
        <taxon>Oxymonadida</taxon>
        <taxon>Blattamonas</taxon>
    </lineage>
</organism>
<comment type="caution">
    <text evidence="2">The sequence shown here is derived from an EMBL/GenBank/DDBJ whole genome shotgun (WGS) entry which is preliminary data.</text>
</comment>
<evidence type="ECO:0000313" key="2">
    <source>
        <dbReference type="EMBL" id="KAK2947104.1"/>
    </source>
</evidence>
<evidence type="ECO:0000256" key="1">
    <source>
        <dbReference type="SAM" id="MobiDB-lite"/>
    </source>
</evidence>
<gene>
    <name evidence="2" type="ORF">BLNAU_17956</name>
</gene>
<reference evidence="2 3" key="1">
    <citation type="journal article" date="2022" name="bioRxiv">
        <title>Genomics of Preaxostyla Flagellates Illuminates Evolutionary Transitions and the Path Towards Mitochondrial Loss.</title>
        <authorList>
            <person name="Novak L.V.F."/>
            <person name="Treitli S.C."/>
            <person name="Pyrih J."/>
            <person name="Halakuc P."/>
            <person name="Pipaliya S.V."/>
            <person name="Vacek V."/>
            <person name="Brzon O."/>
            <person name="Soukal P."/>
            <person name="Eme L."/>
            <person name="Dacks J.B."/>
            <person name="Karnkowska A."/>
            <person name="Elias M."/>
            <person name="Hampl V."/>
        </authorList>
    </citation>
    <scope>NUCLEOTIDE SEQUENCE [LARGE SCALE GENOMIC DNA]</scope>
    <source>
        <strain evidence="2">NAU3</strain>
        <tissue evidence="2">Gut</tissue>
    </source>
</reference>
<dbReference type="EMBL" id="JARBJD010000210">
    <property type="protein sequence ID" value="KAK2947104.1"/>
    <property type="molecule type" value="Genomic_DNA"/>
</dbReference>
<feature type="region of interest" description="Disordered" evidence="1">
    <location>
        <begin position="163"/>
        <end position="232"/>
    </location>
</feature>
<proteinExistence type="predicted"/>
<keyword evidence="3" id="KW-1185">Reference proteome</keyword>
<sequence length="232" mass="27560">MKETKCSAESDHCRVIIIDPDDAHFCEIRPTGTHQLFTRRFEEDDDGNADQQLTQMTTHPTHTQLRSHCIFHLQNHRNTHRVGPSHNYRLCQFSHFRPRLPNTSQTRQQIEQTGQQAKHSFERAISEWLTKEEAREARQSLVQPVDNGNVVEWVGEEGGCVESVAEEKERKRREEEHDEREMKRNHAIDADEERRPEKRVHLERKREQERKKQEEEEDSEDTLEGRQLKGRK</sequence>
<protein>
    <submittedName>
        <fullName evidence="2">Uncharacterized protein</fullName>
    </submittedName>
</protein>
<evidence type="ECO:0000313" key="3">
    <source>
        <dbReference type="Proteomes" id="UP001281761"/>
    </source>
</evidence>
<accession>A0ABQ9X5R9</accession>
<feature type="compositionally biased region" description="Basic and acidic residues" evidence="1">
    <location>
        <begin position="223"/>
        <end position="232"/>
    </location>
</feature>
<dbReference type="Proteomes" id="UP001281761">
    <property type="component" value="Unassembled WGS sequence"/>
</dbReference>